<feature type="compositionally biased region" description="Acidic residues" evidence="1">
    <location>
        <begin position="305"/>
        <end position="324"/>
    </location>
</feature>
<feature type="region of interest" description="Disordered" evidence="1">
    <location>
        <begin position="1"/>
        <end position="95"/>
    </location>
</feature>
<feature type="compositionally biased region" description="Basic and acidic residues" evidence="1">
    <location>
        <begin position="81"/>
        <end position="95"/>
    </location>
</feature>
<dbReference type="Proteomes" id="UP001500121">
    <property type="component" value="Unassembled WGS sequence"/>
</dbReference>
<name>A0ABP8YWQ3_9MICO</name>
<protein>
    <recommendedName>
        <fullName evidence="4">Primosomal protein</fullName>
    </recommendedName>
</protein>
<gene>
    <name evidence="2" type="ORF">GCM10025783_07890</name>
</gene>
<feature type="region of interest" description="Disordered" evidence="1">
    <location>
        <begin position="289"/>
        <end position="362"/>
    </location>
</feature>
<evidence type="ECO:0000256" key="1">
    <source>
        <dbReference type="SAM" id="MobiDB-lite"/>
    </source>
</evidence>
<dbReference type="InterPro" id="IPR011990">
    <property type="entry name" value="TPR-like_helical_dom_sf"/>
</dbReference>
<evidence type="ECO:0000313" key="3">
    <source>
        <dbReference type="Proteomes" id="UP001500121"/>
    </source>
</evidence>
<accession>A0ABP8YWQ3</accession>
<dbReference type="RefSeq" id="WP_345479689.1">
    <property type="nucleotide sequence ID" value="NZ_BAABLP010000002.1"/>
</dbReference>
<reference evidence="3" key="1">
    <citation type="journal article" date="2019" name="Int. J. Syst. Evol. Microbiol.">
        <title>The Global Catalogue of Microorganisms (GCM) 10K type strain sequencing project: providing services to taxonomists for standard genome sequencing and annotation.</title>
        <authorList>
            <consortium name="The Broad Institute Genomics Platform"/>
            <consortium name="The Broad Institute Genome Sequencing Center for Infectious Disease"/>
            <person name="Wu L."/>
            <person name="Ma J."/>
        </authorList>
    </citation>
    <scope>NUCLEOTIDE SEQUENCE [LARGE SCALE GENOMIC DNA]</scope>
    <source>
        <strain evidence="3">JCM 19015</strain>
    </source>
</reference>
<keyword evidence="3" id="KW-1185">Reference proteome</keyword>
<dbReference type="EMBL" id="BAABLP010000002">
    <property type="protein sequence ID" value="GAA4739580.1"/>
    <property type="molecule type" value="Genomic_DNA"/>
</dbReference>
<organism evidence="2 3">
    <name type="scientific">Amnibacterium soli</name>
    <dbReference type="NCBI Taxonomy" id="1282736"/>
    <lineage>
        <taxon>Bacteria</taxon>
        <taxon>Bacillati</taxon>
        <taxon>Actinomycetota</taxon>
        <taxon>Actinomycetes</taxon>
        <taxon>Micrococcales</taxon>
        <taxon>Microbacteriaceae</taxon>
        <taxon>Amnibacterium</taxon>
    </lineage>
</organism>
<feature type="compositionally biased region" description="Basic and acidic residues" evidence="1">
    <location>
        <begin position="55"/>
        <end position="66"/>
    </location>
</feature>
<evidence type="ECO:0000313" key="2">
    <source>
        <dbReference type="EMBL" id="GAA4739580.1"/>
    </source>
</evidence>
<feature type="compositionally biased region" description="Low complexity" evidence="1">
    <location>
        <begin position="325"/>
        <end position="339"/>
    </location>
</feature>
<sequence>MSDQDAPRGDRPRRAGRHDRDDAGARGPRREGDRPLQRGGRRSTDRAGRSPASDRPARDGARRDQRPAGAADGAHRLGGGRHVDEPALPDDIKASDLDKVARSELRTLTKENAEAVARHLVAASRVIEDDPDEALRHALAAARRAGRVAVVRESVAIAAYASGDFALALRELRTFRRISGSDDQIALMVDSERGVGRPDRALEVGRSVDRAALPLEAQAGLAIAMSGARLDQGDAGAALDELERAPIDLQRVHVWSPSLYDAFATVHDELGDTAEAERWRTRADNAERVLADVDAEGDSISVETEVTEESEPEPEPEPEDEDPTEAGAAASVESATEESVSPHDAIAASESSDDGTAPTDRD</sequence>
<evidence type="ECO:0008006" key="4">
    <source>
        <dbReference type="Google" id="ProtNLM"/>
    </source>
</evidence>
<feature type="compositionally biased region" description="Basic and acidic residues" evidence="1">
    <location>
        <begin position="1"/>
        <end position="48"/>
    </location>
</feature>
<dbReference type="Gene3D" id="1.25.40.10">
    <property type="entry name" value="Tetratricopeptide repeat domain"/>
    <property type="match status" value="1"/>
</dbReference>
<proteinExistence type="predicted"/>
<comment type="caution">
    <text evidence="2">The sequence shown here is derived from an EMBL/GenBank/DDBJ whole genome shotgun (WGS) entry which is preliminary data.</text>
</comment>